<dbReference type="Pfam" id="PF22758">
    <property type="entry name" value="Phage_cement"/>
    <property type="match status" value="1"/>
</dbReference>
<reference evidence="1" key="1">
    <citation type="journal article" date="2015" name="Nature">
        <title>Complex archaea that bridge the gap between prokaryotes and eukaryotes.</title>
        <authorList>
            <person name="Spang A."/>
            <person name="Saw J.H."/>
            <person name="Jorgensen S.L."/>
            <person name="Zaremba-Niedzwiedzka K."/>
            <person name="Martijn J."/>
            <person name="Lind A.E."/>
            <person name="van Eijk R."/>
            <person name="Schleper C."/>
            <person name="Guy L."/>
            <person name="Ettema T.J."/>
        </authorList>
    </citation>
    <scope>NUCLEOTIDE SEQUENCE</scope>
</reference>
<evidence type="ECO:0000313" key="1">
    <source>
        <dbReference type="EMBL" id="KKN75980.1"/>
    </source>
</evidence>
<comment type="caution">
    <text evidence="1">The sequence shown here is derived from an EMBL/GenBank/DDBJ whole genome shotgun (WGS) entry which is preliminary data.</text>
</comment>
<organism evidence="1">
    <name type="scientific">marine sediment metagenome</name>
    <dbReference type="NCBI Taxonomy" id="412755"/>
    <lineage>
        <taxon>unclassified sequences</taxon>
        <taxon>metagenomes</taxon>
        <taxon>ecological metagenomes</taxon>
    </lineage>
</organism>
<protein>
    <submittedName>
        <fullName evidence="1">Uncharacterized protein</fullName>
    </submittedName>
</protein>
<proteinExistence type="predicted"/>
<dbReference type="EMBL" id="LAZR01000301">
    <property type="protein sequence ID" value="KKN75980.1"/>
    <property type="molecule type" value="Genomic_DNA"/>
</dbReference>
<dbReference type="AlphaFoldDB" id="A0A0F9T420"/>
<dbReference type="InterPro" id="IPR054438">
    <property type="entry name" value="Struct_cement_gp24/gp6"/>
</dbReference>
<sequence length="168" mass="17557">MSQLTHTQDPAEAIEGMEADNSAVKERISGLAIEVIPFGRFVTADDGQDSPVSVVLPSTTGEITDGHGMGIAVADVSHQEGPTLGVNQYAINDAVSILRRGRIHVIVEDAVTAIGTPAFVRFSADTFPDLGAFRTDVDTASAVALPGARFMTLAGAGELCVLEFFPTV</sequence>
<gene>
    <name evidence="1" type="ORF">LCGC14_0375370</name>
</gene>
<accession>A0A0F9T420</accession>
<name>A0A0F9T420_9ZZZZ</name>